<comment type="caution">
    <text evidence="2">The sequence shown here is derived from an EMBL/GenBank/DDBJ whole genome shotgun (WGS) entry which is preliminary data.</text>
</comment>
<sequence length="147" mass="16891">MLLNYVEVFRSLNVNATAKLGPKPYKPALLLAVIAEIEAGRIRNNQIIITPELIASFREYRQKLGATSGFQVRNFIYPFFHLRGEGFWRLQEKPGMKLPETSASYVGGLKQLQDTVAYARLDLNLWHLLQQEKTRIILRNELLAKYG</sequence>
<dbReference type="Pfam" id="PF26340">
    <property type="entry name" value="DNA-SBD_ScoMcrA"/>
    <property type="match status" value="1"/>
</dbReference>
<gene>
    <name evidence="2" type="ORF">GCM10022406_20030</name>
</gene>
<dbReference type="InterPro" id="IPR058813">
    <property type="entry name" value="DNA-SBD_ScoMcrA"/>
</dbReference>
<reference evidence="3" key="1">
    <citation type="journal article" date="2019" name="Int. J. Syst. Evol. Microbiol.">
        <title>The Global Catalogue of Microorganisms (GCM) 10K type strain sequencing project: providing services to taxonomists for standard genome sequencing and annotation.</title>
        <authorList>
            <consortium name="The Broad Institute Genomics Platform"/>
            <consortium name="The Broad Institute Genome Sequencing Center for Infectious Disease"/>
            <person name="Wu L."/>
            <person name="Ma J."/>
        </authorList>
    </citation>
    <scope>NUCLEOTIDE SEQUENCE [LARGE SCALE GENOMIC DNA]</scope>
    <source>
        <strain evidence="3">JCM 17214</strain>
    </source>
</reference>
<proteinExistence type="predicted"/>
<dbReference type="Proteomes" id="UP001499909">
    <property type="component" value="Unassembled WGS sequence"/>
</dbReference>
<accession>A0ABP7N323</accession>
<protein>
    <recommendedName>
        <fullName evidence="1">ScoMcrA-like DNA sulfur-binding domain-containing protein</fullName>
    </recommendedName>
</protein>
<evidence type="ECO:0000313" key="3">
    <source>
        <dbReference type="Proteomes" id="UP001499909"/>
    </source>
</evidence>
<name>A0ABP7N323_9BACT</name>
<keyword evidence="3" id="KW-1185">Reference proteome</keyword>
<feature type="domain" description="ScoMcrA-like DNA sulfur-binding" evidence="1">
    <location>
        <begin position="6"/>
        <end position="143"/>
    </location>
</feature>
<organism evidence="2 3">
    <name type="scientific">Hymenobacter algoricola</name>
    <dbReference type="NCBI Taxonomy" id="486267"/>
    <lineage>
        <taxon>Bacteria</taxon>
        <taxon>Pseudomonadati</taxon>
        <taxon>Bacteroidota</taxon>
        <taxon>Cytophagia</taxon>
        <taxon>Cytophagales</taxon>
        <taxon>Hymenobacteraceae</taxon>
        <taxon>Hymenobacter</taxon>
    </lineage>
</organism>
<dbReference type="EMBL" id="BAABDH010000036">
    <property type="protein sequence ID" value="GAA3935682.1"/>
    <property type="molecule type" value="Genomic_DNA"/>
</dbReference>
<evidence type="ECO:0000259" key="1">
    <source>
        <dbReference type="Pfam" id="PF26340"/>
    </source>
</evidence>
<evidence type="ECO:0000313" key="2">
    <source>
        <dbReference type="EMBL" id="GAA3935682.1"/>
    </source>
</evidence>